<reference evidence="1" key="1">
    <citation type="submission" date="2023-03" db="EMBL/GenBank/DDBJ databases">
        <title>Chromosome-scale reference genome and RAD-based genetic map of yellow starthistle (Centaurea solstitialis) reveal putative structural variation and QTLs associated with invader traits.</title>
        <authorList>
            <person name="Reatini B."/>
            <person name="Cang F.A."/>
            <person name="Jiang Q."/>
            <person name="Mckibben M.T.W."/>
            <person name="Barker M.S."/>
            <person name="Rieseberg L.H."/>
            <person name="Dlugosch K.M."/>
        </authorList>
    </citation>
    <scope>NUCLEOTIDE SEQUENCE</scope>
    <source>
        <strain evidence="1">CAN-66</strain>
        <tissue evidence="1">Leaf</tissue>
    </source>
</reference>
<dbReference type="AlphaFoldDB" id="A0AA38T0S3"/>
<dbReference type="Proteomes" id="UP001172457">
    <property type="component" value="Chromosome 4"/>
</dbReference>
<sequence>MLASLCVVGLKPGDVRKKEMVKGRDYQRELQDGVYRVTCALMTSSRMVTMRRTSGNESENPDLRDLIASEVNETLQQILPGLFAQMKDELVQALAQRIDAAFTTRGSTAGSFSQA</sequence>
<name>A0AA38T0S3_9ASTR</name>
<comment type="caution">
    <text evidence="1">The sequence shown here is derived from an EMBL/GenBank/DDBJ whole genome shotgun (WGS) entry which is preliminary data.</text>
</comment>
<organism evidence="1 2">
    <name type="scientific">Centaurea solstitialis</name>
    <name type="common">yellow star-thistle</name>
    <dbReference type="NCBI Taxonomy" id="347529"/>
    <lineage>
        <taxon>Eukaryota</taxon>
        <taxon>Viridiplantae</taxon>
        <taxon>Streptophyta</taxon>
        <taxon>Embryophyta</taxon>
        <taxon>Tracheophyta</taxon>
        <taxon>Spermatophyta</taxon>
        <taxon>Magnoliopsida</taxon>
        <taxon>eudicotyledons</taxon>
        <taxon>Gunneridae</taxon>
        <taxon>Pentapetalae</taxon>
        <taxon>asterids</taxon>
        <taxon>campanulids</taxon>
        <taxon>Asterales</taxon>
        <taxon>Asteraceae</taxon>
        <taxon>Carduoideae</taxon>
        <taxon>Cardueae</taxon>
        <taxon>Centaureinae</taxon>
        <taxon>Centaurea</taxon>
    </lineage>
</organism>
<protein>
    <submittedName>
        <fullName evidence="1">Uncharacterized protein</fullName>
    </submittedName>
</protein>
<accession>A0AA38T0S3</accession>
<evidence type="ECO:0000313" key="1">
    <source>
        <dbReference type="EMBL" id="KAJ9552283.1"/>
    </source>
</evidence>
<dbReference type="EMBL" id="JARYMX010000004">
    <property type="protein sequence ID" value="KAJ9552283.1"/>
    <property type="molecule type" value="Genomic_DNA"/>
</dbReference>
<evidence type="ECO:0000313" key="2">
    <source>
        <dbReference type="Proteomes" id="UP001172457"/>
    </source>
</evidence>
<keyword evidence="2" id="KW-1185">Reference proteome</keyword>
<gene>
    <name evidence="1" type="ORF">OSB04_016328</name>
</gene>
<proteinExistence type="predicted"/>